<evidence type="ECO:0000313" key="2">
    <source>
        <dbReference type="EMBL" id="KKM70955.1"/>
    </source>
</evidence>
<feature type="region of interest" description="Disordered" evidence="1">
    <location>
        <begin position="1"/>
        <end position="30"/>
    </location>
</feature>
<sequence>MSEGAKRITAERQRQTEDEGWTPEHDDQHT</sequence>
<protein>
    <submittedName>
        <fullName evidence="2">Uncharacterized protein</fullName>
    </submittedName>
</protein>
<organism evidence="2">
    <name type="scientific">marine sediment metagenome</name>
    <dbReference type="NCBI Taxonomy" id="412755"/>
    <lineage>
        <taxon>unclassified sequences</taxon>
        <taxon>metagenomes</taxon>
        <taxon>ecological metagenomes</taxon>
    </lineage>
</organism>
<dbReference type="AlphaFoldDB" id="A0A0F9M2U2"/>
<name>A0A0F9M2U2_9ZZZZ</name>
<comment type="caution">
    <text evidence="2">The sequence shown here is derived from an EMBL/GenBank/DDBJ whole genome shotgun (WGS) entry which is preliminary data.</text>
</comment>
<proteinExistence type="predicted"/>
<accession>A0A0F9M2U2</accession>
<dbReference type="EMBL" id="LAZR01009721">
    <property type="protein sequence ID" value="KKM70955.1"/>
    <property type="molecule type" value="Genomic_DNA"/>
</dbReference>
<reference evidence="2" key="1">
    <citation type="journal article" date="2015" name="Nature">
        <title>Complex archaea that bridge the gap between prokaryotes and eukaryotes.</title>
        <authorList>
            <person name="Spang A."/>
            <person name="Saw J.H."/>
            <person name="Jorgensen S.L."/>
            <person name="Zaremba-Niedzwiedzka K."/>
            <person name="Martijn J."/>
            <person name="Lind A.E."/>
            <person name="van Eijk R."/>
            <person name="Schleper C."/>
            <person name="Guy L."/>
            <person name="Ettema T.J."/>
        </authorList>
    </citation>
    <scope>NUCLEOTIDE SEQUENCE</scope>
</reference>
<evidence type="ECO:0000256" key="1">
    <source>
        <dbReference type="SAM" id="MobiDB-lite"/>
    </source>
</evidence>
<gene>
    <name evidence="2" type="ORF">LCGC14_1435490</name>
</gene>